<evidence type="ECO:0000256" key="2">
    <source>
        <dbReference type="SAM" id="Phobius"/>
    </source>
</evidence>
<feature type="region of interest" description="Disordered" evidence="1">
    <location>
        <begin position="135"/>
        <end position="163"/>
    </location>
</feature>
<dbReference type="Proteomes" id="UP000323506">
    <property type="component" value="Chromosome D11"/>
</dbReference>
<dbReference type="AlphaFoldDB" id="A0A5D2AHX8"/>
<evidence type="ECO:0000256" key="1">
    <source>
        <dbReference type="SAM" id="MobiDB-lite"/>
    </source>
</evidence>
<protein>
    <recommendedName>
        <fullName evidence="5">WAT1-related protein</fullName>
    </recommendedName>
</protein>
<feature type="compositionally biased region" description="Pro residues" evidence="1">
    <location>
        <begin position="152"/>
        <end position="163"/>
    </location>
</feature>
<name>A0A5D2AHX8_GOSDA</name>
<proteinExistence type="predicted"/>
<feature type="transmembrane region" description="Helical" evidence="2">
    <location>
        <begin position="178"/>
        <end position="197"/>
    </location>
</feature>
<evidence type="ECO:0000313" key="4">
    <source>
        <dbReference type="Proteomes" id="UP000323506"/>
    </source>
</evidence>
<evidence type="ECO:0008006" key="5">
    <source>
        <dbReference type="Google" id="ProtNLM"/>
    </source>
</evidence>
<keyword evidence="2" id="KW-1133">Transmembrane helix</keyword>
<sequence length="198" mass="21508">MDQFTITNITGKVKIVCAVISISGLMIVHSHAGSEIHLWSTDINFLPKLKVKPSTFPVPKQHLGIVFAYCSCLCNARVSDLLDWMRTRYNYPILSTSLFMCGSSAMLSAIYALVSKRTSSAWQFHLDINHDEAETSPEIVEEDGGGDHDEVPPPAELVPPPAPSVGPSQAAPFSAKTVILLDSITIMLVGLGLRLIMS</sequence>
<reference evidence="3 4" key="1">
    <citation type="submission" date="2019-06" db="EMBL/GenBank/DDBJ databases">
        <title>WGS assembly of Gossypium darwinii.</title>
        <authorList>
            <person name="Chen Z.J."/>
            <person name="Sreedasyam A."/>
            <person name="Ando A."/>
            <person name="Song Q."/>
            <person name="De L."/>
            <person name="Hulse-Kemp A."/>
            <person name="Ding M."/>
            <person name="Ye W."/>
            <person name="Kirkbride R."/>
            <person name="Jenkins J."/>
            <person name="Plott C."/>
            <person name="Lovell J."/>
            <person name="Lin Y.-M."/>
            <person name="Vaughn R."/>
            <person name="Liu B."/>
            <person name="Li W."/>
            <person name="Simpson S."/>
            <person name="Scheffler B."/>
            <person name="Saski C."/>
            <person name="Grover C."/>
            <person name="Hu G."/>
            <person name="Conover J."/>
            <person name="Carlson J."/>
            <person name="Shu S."/>
            <person name="Boston L."/>
            <person name="Williams M."/>
            <person name="Peterson D."/>
            <person name="Mcgee K."/>
            <person name="Jones D."/>
            <person name="Wendel J."/>
            <person name="Stelly D."/>
            <person name="Grimwood J."/>
            <person name="Schmutz J."/>
        </authorList>
    </citation>
    <scope>NUCLEOTIDE SEQUENCE [LARGE SCALE GENOMIC DNA]</scope>
    <source>
        <strain evidence="3">1808015.09</strain>
    </source>
</reference>
<keyword evidence="4" id="KW-1185">Reference proteome</keyword>
<feature type="transmembrane region" description="Helical" evidence="2">
    <location>
        <begin position="91"/>
        <end position="114"/>
    </location>
</feature>
<keyword evidence="2" id="KW-0472">Membrane</keyword>
<feature type="transmembrane region" description="Helical" evidence="2">
    <location>
        <begin position="12"/>
        <end position="32"/>
    </location>
</feature>
<keyword evidence="2" id="KW-0812">Transmembrane</keyword>
<evidence type="ECO:0000313" key="3">
    <source>
        <dbReference type="EMBL" id="TYG43485.1"/>
    </source>
</evidence>
<accession>A0A5D2AHX8</accession>
<dbReference type="EMBL" id="CM017711">
    <property type="protein sequence ID" value="TYG43485.1"/>
    <property type="molecule type" value="Genomic_DNA"/>
</dbReference>
<organism evidence="3 4">
    <name type="scientific">Gossypium darwinii</name>
    <name type="common">Darwin's cotton</name>
    <name type="synonym">Gossypium barbadense var. darwinii</name>
    <dbReference type="NCBI Taxonomy" id="34276"/>
    <lineage>
        <taxon>Eukaryota</taxon>
        <taxon>Viridiplantae</taxon>
        <taxon>Streptophyta</taxon>
        <taxon>Embryophyta</taxon>
        <taxon>Tracheophyta</taxon>
        <taxon>Spermatophyta</taxon>
        <taxon>Magnoliopsida</taxon>
        <taxon>eudicotyledons</taxon>
        <taxon>Gunneridae</taxon>
        <taxon>Pentapetalae</taxon>
        <taxon>rosids</taxon>
        <taxon>malvids</taxon>
        <taxon>Malvales</taxon>
        <taxon>Malvaceae</taxon>
        <taxon>Malvoideae</taxon>
        <taxon>Gossypium</taxon>
    </lineage>
</organism>
<gene>
    <name evidence="3" type="ORF">ES288_D11G020600v1</name>
</gene>